<dbReference type="AlphaFoldDB" id="A0A1I8BLE8"/>
<dbReference type="Proteomes" id="UP000095281">
    <property type="component" value="Unplaced"/>
</dbReference>
<protein>
    <submittedName>
        <fullName evidence="2">Uncharacterized protein</fullName>
    </submittedName>
</protein>
<dbReference type="WBParaSite" id="MhA1_Contig318.frz3.gene1">
    <property type="protein sequence ID" value="MhA1_Contig318.frz3.gene1"/>
    <property type="gene ID" value="MhA1_Contig318.frz3.gene1"/>
</dbReference>
<keyword evidence="1" id="KW-1185">Reference proteome</keyword>
<accession>A0A1I8BLE8</accession>
<name>A0A1I8BLE8_MELHA</name>
<proteinExistence type="predicted"/>
<organism evidence="1 2">
    <name type="scientific">Meloidogyne hapla</name>
    <name type="common">Root-knot nematode worm</name>
    <dbReference type="NCBI Taxonomy" id="6305"/>
    <lineage>
        <taxon>Eukaryota</taxon>
        <taxon>Metazoa</taxon>
        <taxon>Ecdysozoa</taxon>
        <taxon>Nematoda</taxon>
        <taxon>Chromadorea</taxon>
        <taxon>Rhabditida</taxon>
        <taxon>Tylenchina</taxon>
        <taxon>Tylenchomorpha</taxon>
        <taxon>Tylenchoidea</taxon>
        <taxon>Meloidogynidae</taxon>
        <taxon>Meloidogyninae</taxon>
        <taxon>Meloidogyne</taxon>
    </lineage>
</organism>
<evidence type="ECO:0000313" key="1">
    <source>
        <dbReference type="Proteomes" id="UP000095281"/>
    </source>
</evidence>
<reference evidence="2" key="1">
    <citation type="submission" date="2016-11" db="UniProtKB">
        <authorList>
            <consortium name="WormBaseParasite"/>
        </authorList>
    </citation>
    <scope>IDENTIFICATION</scope>
</reference>
<sequence length="176" mass="21200">MIFVPTYFELIYYKVLCKASETFYMTFIGIQNVLYSKLNSQTEEEKNLAIIVENQNLLVFSILYKNIIRKYTRISQIYNTNYQEDPMKTINEEIKKLLEKIYKIYKGVDKLYNTIDSFLDKSVKFIEDKEEVEKNIINESFPYIKEVPIYNNEKIYEYMFNIIVEGAKIYENPMRN</sequence>
<evidence type="ECO:0000313" key="2">
    <source>
        <dbReference type="WBParaSite" id="MhA1_Contig318.frz3.gene1"/>
    </source>
</evidence>